<feature type="repeat" description="TPR" evidence="3">
    <location>
        <begin position="49"/>
        <end position="82"/>
    </location>
</feature>
<keyword evidence="1" id="KW-0677">Repeat</keyword>
<name>Q2IFH4_ANADE</name>
<dbReference type="InterPro" id="IPR051012">
    <property type="entry name" value="CellSynth/LPSAsmb/PSIAsmb"/>
</dbReference>
<feature type="repeat" description="TPR" evidence="3">
    <location>
        <begin position="83"/>
        <end position="116"/>
    </location>
</feature>
<dbReference type="RefSeq" id="WP_011422612.1">
    <property type="nucleotide sequence ID" value="NC_007760.1"/>
</dbReference>
<dbReference type="PROSITE" id="PS50005">
    <property type="entry name" value="TPR"/>
    <property type="match status" value="3"/>
</dbReference>
<feature type="region of interest" description="Disordered" evidence="4">
    <location>
        <begin position="162"/>
        <end position="184"/>
    </location>
</feature>
<feature type="compositionally biased region" description="Pro residues" evidence="4">
    <location>
        <begin position="163"/>
        <end position="184"/>
    </location>
</feature>
<gene>
    <name evidence="5" type="ordered locus">Adeh_3564</name>
</gene>
<dbReference type="OrthoDB" id="5507417at2"/>
<dbReference type="SMART" id="SM00028">
    <property type="entry name" value="TPR"/>
    <property type="match status" value="3"/>
</dbReference>
<dbReference type="SUPFAM" id="SSF48452">
    <property type="entry name" value="TPR-like"/>
    <property type="match status" value="1"/>
</dbReference>
<dbReference type="HOGENOM" id="CLU_028335_0_0_7"/>
<dbReference type="InterPro" id="IPR016031">
    <property type="entry name" value="Trp_RNA-bd_attenuator-like_dom"/>
</dbReference>
<reference evidence="5" key="1">
    <citation type="submission" date="2006-01" db="EMBL/GenBank/DDBJ databases">
        <title>Complete sequence of Anaeromyxobacter dehalogenans 2CP-C.</title>
        <authorList>
            <consortium name="US DOE Joint Genome Institute"/>
            <person name="Copeland A."/>
            <person name="Lucas S."/>
            <person name="Lapidus A."/>
            <person name="Barry K."/>
            <person name="Detter J.C."/>
            <person name="Glavina T."/>
            <person name="Hammon N."/>
            <person name="Israni S."/>
            <person name="Pitluck S."/>
            <person name="Brettin T."/>
            <person name="Bruce D."/>
            <person name="Han C."/>
            <person name="Tapia R."/>
            <person name="Gilna P."/>
            <person name="Kiss H."/>
            <person name="Schmutz J."/>
            <person name="Larimer F."/>
            <person name="Land M."/>
            <person name="Kyrpides N."/>
            <person name="Anderson I."/>
            <person name="Sanford R.A."/>
            <person name="Ritalahti K.M."/>
            <person name="Thomas H.S."/>
            <person name="Kirby J.R."/>
            <person name="Zhulin I.B."/>
            <person name="Loeffler F.E."/>
            <person name="Richardson P."/>
        </authorList>
    </citation>
    <scope>NUCLEOTIDE SEQUENCE</scope>
    <source>
        <strain evidence="5">2CP-C</strain>
    </source>
</reference>
<dbReference type="KEGG" id="ade:Adeh_3564"/>
<evidence type="ECO:0000313" key="6">
    <source>
        <dbReference type="Proteomes" id="UP000001935"/>
    </source>
</evidence>
<dbReference type="Gene3D" id="3.60.160.10">
    <property type="entry name" value="Mitochondrial biogenesis AIM24"/>
    <property type="match status" value="1"/>
</dbReference>
<keyword evidence="2 3" id="KW-0802">TPR repeat</keyword>
<dbReference type="EMBL" id="CP000251">
    <property type="protein sequence ID" value="ABC83330.1"/>
    <property type="molecule type" value="Genomic_DNA"/>
</dbReference>
<evidence type="ECO:0000256" key="2">
    <source>
        <dbReference type="ARBA" id="ARBA00022803"/>
    </source>
</evidence>
<dbReference type="eggNOG" id="COG2013">
    <property type="taxonomic scope" value="Bacteria"/>
</dbReference>
<dbReference type="InterPro" id="IPR036983">
    <property type="entry name" value="AIM24_sf"/>
</dbReference>
<evidence type="ECO:0000256" key="4">
    <source>
        <dbReference type="SAM" id="MobiDB-lite"/>
    </source>
</evidence>
<dbReference type="AlphaFoldDB" id="Q2IFH4"/>
<accession>Q2IFH4</accession>
<dbReference type="Pfam" id="PF01987">
    <property type="entry name" value="AIM24"/>
    <property type="match status" value="1"/>
</dbReference>
<dbReference type="STRING" id="290397.Adeh_3564"/>
<feature type="repeat" description="TPR" evidence="3">
    <location>
        <begin position="15"/>
        <end position="48"/>
    </location>
</feature>
<dbReference type="InterPro" id="IPR002838">
    <property type="entry name" value="AIM24"/>
</dbReference>
<dbReference type="Gene3D" id="1.25.40.10">
    <property type="entry name" value="Tetratricopeptide repeat domain"/>
    <property type="match status" value="1"/>
</dbReference>
<dbReference type="eggNOG" id="COG0457">
    <property type="taxonomic scope" value="Bacteria"/>
</dbReference>
<dbReference type="SUPFAM" id="SSF51219">
    <property type="entry name" value="TRAP-like"/>
    <property type="match status" value="1"/>
</dbReference>
<evidence type="ECO:0000256" key="3">
    <source>
        <dbReference type="PROSITE-ProRule" id="PRU00339"/>
    </source>
</evidence>
<proteinExistence type="predicted"/>
<protein>
    <submittedName>
        <fullName evidence="5">Uncharacterized protein</fullName>
    </submittedName>
</protein>
<dbReference type="InterPro" id="IPR011990">
    <property type="entry name" value="TPR-like_helical_dom_sf"/>
</dbReference>
<dbReference type="PANTHER" id="PTHR45586:SF1">
    <property type="entry name" value="LIPOPOLYSACCHARIDE ASSEMBLY PROTEIN B"/>
    <property type="match status" value="1"/>
</dbReference>
<dbReference type="PANTHER" id="PTHR45586">
    <property type="entry name" value="TPR REPEAT-CONTAINING PROTEIN PA4667"/>
    <property type="match status" value="1"/>
</dbReference>
<evidence type="ECO:0000313" key="5">
    <source>
        <dbReference type="EMBL" id="ABC83330.1"/>
    </source>
</evidence>
<dbReference type="Pfam" id="PF13432">
    <property type="entry name" value="TPR_16"/>
    <property type="match status" value="2"/>
</dbReference>
<dbReference type="Proteomes" id="UP000001935">
    <property type="component" value="Chromosome"/>
</dbReference>
<organism evidence="5 6">
    <name type="scientific">Anaeromyxobacter dehalogenans (strain 2CP-C)</name>
    <dbReference type="NCBI Taxonomy" id="290397"/>
    <lineage>
        <taxon>Bacteria</taxon>
        <taxon>Pseudomonadati</taxon>
        <taxon>Myxococcota</taxon>
        <taxon>Myxococcia</taxon>
        <taxon>Myxococcales</taxon>
        <taxon>Cystobacterineae</taxon>
        <taxon>Anaeromyxobacteraceae</taxon>
        <taxon>Anaeromyxobacter</taxon>
    </lineage>
</organism>
<sequence length="433" mass="45329">MARRADGGDGLDDELAFHLARGTELLAQGDADRARAALERALELGPKDAKVLALLGQACYRQGQFDDAAIAWQRLVDENPVEPAARVNLGLAFLKAKHHEEARRQLEIALDLNPDHRKAMGYLGLALLESGDPAAAREWFRKAGSDHMVARCDELVASGWKVSPPPAAPEEPRAAPEPPAPEPYVTPVPGSVPVLRVVPPPAPEPDAAAAGVPTLAAWADARLVPAAPSPVAPFTVRDAVLTVTVRGTVRVRLDGLFAVRGEVTLGGELMRFRGRATERPFGEGATRMHRASGEGALLHATSGRRFTALELDGEAAYLHEEVVFGFEDGLAFENGRVPSTSGAELSLVHLRGRGCMLLVTAGAPLALEVSPSAPVRLPIAALVGWTGALTPRLVALAEEGADAGAGAGTPVVELSGEGRVLADPDAAAREGAP</sequence>
<dbReference type="InterPro" id="IPR019734">
    <property type="entry name" value="TPR_rpt"/>
</dbReference>
<evidence type="ECO:0000256" key="1">
    <source>
        <dbReference type="ARBA" id="ARBA00022737"/>
    </source>
</evidence>